<evidence type="ECO:0000259" key="5">
    <source>
        <dbReference type="SMART" id="SM01360"/>
    </source>
</evidence>
<dbReference type="InterPro" id="IPR014756">
    <property type="entry name" value="Ig_E-set"/>
</dbReference>
<organism evidence="6 7">
    <name type="scientific">Staurois parvus</name>
    <dbReference type="NCBI Taxonomy" id="386267"/>
    <lineage>
        <taxon>Eukaryota</taxon>
        <taxon>Metazoa</taxon>
        <taxon>Chordata</taxon>
        <taxon>Craniata</taxon>
        <taxon>Vertebrata</taxon>
        <taxon>Euteleostomi</taxon>
        <taxon>Amphibia</taxon>
        <taxon>Batrachia</taxon>
        <taxon>Anura</taxon>
        <taxon>Neobatrachia</taxon>
        <taxon>Ranoidea</taxon>
        <taxon>Ranidae</taxon>
        <taxon>Staurois</taxon>
    </lineage>
</organism>
<dbReference type="SUPFAM" id="SSF48239">
    <property type="entry name" value="Terpenoid cyclases/Protein prenyltransferases"/>
    <property type="match status" value="1"/>
</dbReference>
<keyword evidence="2" id="KW-0646">Protease inhibitor</keyword>
<reference evidence="6" key="1">
    <citation type="submission" date="2023-05" db="EMBL/GenBank/DDBJ databases">
        <authorList>
            <person name="Stuckert A."/>
        </authorList>
    </citation>
    <scope>NUCLEOTIDE SEQUENCE</scope>
</reference>
<dbReference type="PROSITE" id="PS00477">
    <property type="entry name" value="ALPHA_2_MACROGLOBULIN"/>
    <property type="match status" value="1"/>
</dbReference>
<dbReference type="InterPro" id="IPR047565">
    <property type="entry name" value="Alpha-macroglob_thiol-ester_cl"/>
</dbReference>
<name>A0ABN9GPZ8_9NEOB</name>
<dbReference type="InterPro" id="IPR008930">
    <property type="entry name" value="Terpenoid_cyclase/PrenylTrfase"/>
</dbReference>
<dbReference type="PANTHER" id="PTHR11412">
    <property type="entry name" value="MACROGLOBULIN / COMPLEMENT"/>
    <property type="match status" value="1"/>
</dbReference>
<keyword evidence="3" id="KW-0722">Serine protease inhibitor</keyword>
<dbReference type="InterPro" id="IPR050473">
    <property type="entry name" value="A2M/Complement_sys"/>
</dbReference>
<dbReference type="InterPro" id="IPR013783">
    <property type="entry name" value="Ig-like_fold"/>
</dbReference>
<evidence type="ECO:0000256" key="2">
    <source>
        <dbReference type="ARBA" id="ARBA00022690"/>
    </source>
</evidence>
<dbReference type="SMART" id="SM01419">
    <property type="entry name" value="Thiol-ester_cl"/>
    <property type="match status" value="1"/>
</dbReference>
<dbReference type="SUPFAM" id="SSF81296">
    <property type="entry name" value="E set domains"/>
    <property type="match status" value="1"/>
</dbReference>
<dbReference type="InterPro" id="IPR011626">
    <property type="entry name" value="Alpha-macroglobulin_TED"/>
</dbReference>
<proteinExistence type="inferred from homology"/>
<dbReference type="InterPro" id="IPR041813">
    <property type="entry name" value="A2M_TED"/>
</dbReference>
<comment type="caution">
    <text evidence="6">The sequence shown here is derived from an EMBL/GenBank/DDBJ whole genome shotgun (WGS) entry which is preliminary data.</text>
</comment>
<dbReference type="SMART" id="SM01360">
    <property type="entry name" value="A2M"/>
    <property type="match status" value="1"/>
</dbReference>
<dbReference type="EMBL" id="CATNWA010018807">
    <property type="protein sequence ID" value="CAI9609646.1"/>
    <property type="molecule type" value="Genomic_DNA"/>
</dbReference>
<dbReference type="Gene3D" id="1.50.10.20">
    <property type="match status" value="1"/>
</dbReference>
<dbReference type="Pfam" id="PF00207">
    <property type="entry name" value="A2M"/>
    <property type="match status" value="1"/>
</dbReference>
<keyword evidence="7" id="KW-1185">Reference proteome</keyword>
<sequence>MGPSGFGLSAPASLRVFQPFFVDLTLPYSVVRGETFILKATVFNYLKQCIKIQTTLLPSQELQQRTHVDSPYTSCLCAEESKTFKWNMKATKLGLVNVTVRTEAINSFELCQNEIPVVPSQGSSDTIIKPLLIQPGGVLEEKSHSSLICIQDGEGDSKTEKHSLKIPRNILNESERAYISVLGDLMGTAMQNLDHLLAMPYGCGEQNMLLFAPNIFILQYLEKTHQLTDEIKKKATNFLDSGHQRQLTYKRDDGSYSAFGKRDPKGNTWLTAFVVKSFSKAQPYIFIKKSQMSDSFNWLKSHQHQSGCFNNVGKLFNNAMKGGVEDDISLSAYVTMSLVESGLSVEDTLVKDAVSCLQKAAGNVNNVYTLALLAYTFTLCQETELRKAALDKLEQKAIRRDGQLYWQRAPTPPSNVPNWYRASSFEVEMTAYVLLALLSGPKQDLGKSSEIVRWLTKQQNSYGGFSSTQDTVVALQALAKYAEATYSDKGDMTVTVSSNTGFLANFHVDNKNRLLFQRAILPTIPGEYTVTATGGGCVTVQTVLRYNIPVVRNETTFAVTVEVTPEHCVEDPVKELRLNI</sequence>
<evidence type="ECO:0000256" key="3">
    <source>
        <dbReference type="ARBA" id="ARBA00022900"/>
    </source>
</evidence>
<dbReference type="InterPro" id="IPR019742">
    <property type="entry name" value="MacrogloblnA2_CS"/>
</dbReference>
<dbReference type="PANTHER" id="PTHR11412:SF182">
    <property type="entry name" value="ALPHA-2-MACROGLOBULIN-LIKE PROTEIN 1"/>
    <property type="match status" value="1"/>
</dbReference>
<evidence type="ECO:0000313" key="6">
    <source>
        <dbReference type="EMBL" id="CAI9609646.1"/>
    </source>
</evidence>
<dbReference type="Gene3D" id="2.60.40.10">
    <property type="entry name" value="Immunoglobulins"/>
    <property type="match status" value="1"/>
</dbReference>
<dbReference type="InterPro" id="IPR001599">
    <property type="entry name" value="Macroglobln_a2"/>
</dbReference>
<dbReference type="Proteomes" id="UP001162483">
    <property type="component" value="Unassembled WGS sequence"/>
</dbReference>
<dbReference type="Gene3D" id="2.60.120.1540">
    <property type="match status" value="1"/>
</dbReference>
<dbReference type="Pfam" id="PF07678">
    <property type="entry name" value="TED_complement"/>
    <property type="match status" value="1"/>
</dbReference>
<protein>
    <recommendedName>
        <fullName evidence="5">Alpha-2-macroglobulin domain-containing protein</fullName>
    </recommendedName>
</protein>
<comment type="similarity">
    <text evidence="1">Belongs to the protease inhibitor I39 (alpha-2-macroglobulin) family.</text>
</comment>
<evidence type="ECO:0000256" key="1">
    <source>
        <dbReference type="ARBA" id="ARBA00010952"/>
    </source>
</evidence>
<evidence type="ECO:0000313" key="7">
    <source>
        <dbReference type="Proteomes" id="UP001162483"/>
    </source>
</evidence>
<keyword evidence="4" id="KW-1015">Disulfide bond</keyword>
<feature type="domain" description="Alpha-2-macroglobulin" evidence="5">
    <location>
        <begin position="1"/>
        <end position="56"/>
    </location>
</feature>
<accession>A0ABN9GPZ8</accession>
<gene>
    <name evidence="6" type="ORF">SPARVUS_LOCUS14275340</name>
</gene>
<evidence type="ECO:0000256" key="4">
    <source>
        <dbReference type="ARBA" id="ARBA00023157"/>
    </source>
</evidence>
<dbReference type="CDD" id="cd02897">
    <property type="entry name" value="A2M_2"/>
    <property type="match status" value="1"/>
</dbReference>